<sequence>MNAIWQVHSDATPLLDETEAGVLGVTRADPYLVWAVLTRFADLGGPPPGFVPIAIETAQGTTARKLAETVQGKSGIWMSALYRHPAAGLENTRFCTAFVTAAFLDHLKTDLAGMIERFTLAMPVLAGEPPRSDPVPVTNQDKLAHAPRRHGAPKVVVVGACDDAIAFAHAHFYADAAGTDSRVRCFWNQDDPANDAQGLGYGREFLSADIHKRMNDARRDGVIDEEALYRDAGATALARGWTHGTATLDLAAGVDLRRPDLSAPNPNRAPDPPPELVAVQFRQPGRTVRDTSGLWLDAQALDALRYIIARTRDIAGDVSRAFINMSYGYFAGPHDGTSMLECAMDELSQTRACSITLPAGNSNLDRCHGTLSIAKDATEELRWRVLPECLTPSFVEIWLPDIGDSNIEVAVRPPGGGASAGIQPGSVAAWTLGSERLCTVVHLGRGARGKPPMILVALAPTMTRDPNRRPAPSGDWMIELKNANQNSDIEVQAWVQRNETPFGFPVRGRQSRFDDDAYVRFDKYTAPQDYDGPNPPSWIRREGTLSSIATGFQTCVVGGYRKQDLATAPYSSSGFDRAGKPPDRAGPDVAAVSDRSIIRKGVMAAGTRSGSALAFEGTSAAAPQILRKIAVSPPQGATFSTTPRQDTRNKATLQTITSAGVTEQGRKLDADERGRRVSQGNVGAGIVKTPPTDIEDR</sequence>
<comment type="caution">
    <text evidence="2">The sequence shown here is derived from an EMBL/GenBank/DDBJ whole genome shotgun (WGS) entry which is preliminary data.</text>
</comment>
<organism evidence="2 3">
    <name type="scientific">Caballeronia zhejiangensis</name>
    <dbReference type="NCBI Taxonomy" id="871203"/>
    <lineage>
        <taxon>Bacteria</taxon>
        <taxon>Pseudomonadati</taxon>
        <taxon>Pseudomonadota</taxon>
        <taxon>Betaproteobacteria</taxon>
        <taxon>Burkholderiales</taxon>
        <taxon>Burkholderiaceae</taxon>
        <taxon>Caballeronia</taxon>
    </lineage>
</organism>
<dbReference type="AlphaFoldDB" id="A0A656QCU2"/>
<proteinExistence type="predicted"/>
<dbReference type="InterPro" id="IPR036852">
    <property type="entry name" value="Peptidase_S8/S53_dom_sf"/>
</dbReference>
<evidence type="ECO:0000313" key="3">
    <source>
        <dbReference type="Proteomes" id="UP000027451"/>
    </source>
</evidence>
<evidence type="ECO:0000256" key="1">
    <source>
        <dbReference type="SAM" id="MobiDB-lite"/>
    </source>
</evidence>
<gene>
    <name evidence="2" type="ORF">BG60_16855</name>
</gene>
<dbReference type="Proteomes" id="UP000027451">
    <property type="component" value="Unassembled WGS sequence"/>
</dbReference>
<protein>
    <recommendedName>
        <fullName evidence="4">Peptidase S8/S53 domain-containing protein</fullName>
    </recommendedName>
</protein>
<evidence type="ECO:0000313" key="2">
    <source>
        <dbReference type="EMBL" id="KDR27518.1"/>
    </source>
</evidence>
<accession>A0A656QCU2</accession>
<evidence type="ECO:0008006" key="4">
    <source>
        <dbReference type="Google" id="ProtNLM"/>
    </source>
</evidence>
<feature type="compositionally biased region" description="Polar residues" evidence="1">
    <location>
        <begin position="635"/>
        <end position="661"/>
    </location>
</feature>
<dbReference type="Gene3D" id="2.60.120.1290">
    <property type="match status" value="1"/>
</dbReference>
<dbReference type="Gene3D" id="3.40.50.200">
    <property type="entry name" value="Peptidase S8/S53 domain"/>
    <property type="match status" value="1"/>
</dbReference>
<dbReference type="OrthoDB" id="9813435at2"/>
<keyword evidence="3" id="KW-1185">Reference proteome</keyword>
<dbReference type="EMBL" id="JFHD01000024">
    <property type="protein sequence ID" value="KDR27518.1"/>
    <property type="molecule type" value="Genomic_DNA"/>
</dbReference>
<dbReference type="GO" id="GO:0004252">
    <property type="term" value="F:serine-type endopeptidase activity"/>
    <property type="evidence" value="ECO:0007669"/>
    <property type="project" value="InterPro"/>
</dbReference>
<dbReference type="GO" id="GO:0006508">
    <property type="term" value="P:proteolysis"/>
    <property type="evidence" value="ECO:0007669"/>
    <property type="project" value="InterPro"/>
</dbReference>
<feature type="region of interest" description="Disordered" evidence="1">
    <location>
        <begin position="634"/>
        <end position="697"/>
    </location>
</feature>
<reference evidence="2 3" key="1">
    <citation type="submission" date="2014-03" db="EMBL/GenBank/DDBJ databases">
        <title>Draft Genome Sequences of Four Burkholderia Strains.</title>
        <authorList>
            <person name="Liu X.Y."/>
            <person name="Li C.X."/>
            <person name="Xu J.H."/>
        </authorList>
    </citation>
    <scope>NUCLEOTIDE SEQUENCE [LARGE SCALE GENOMIC DNA]</scope>
    <source>
        <strain evidence="2 3">OP-1</strain>
    </source>
</reference>
<dbReference type="RefSeq" id="WP_008348382.1">
    <property type="nucleotide sequence ID" value="NZ_CP084285.1"/>
</dbReference>
<dbReference type="SUPFAM" id="SSF52743">
    <property type="entry name" value="Subtilisin-like"/>
    <property type="match status" value="1"/>
</dbReference>
<feature type="compositionally biased region" description="Basic and acidic residues" evidence="1">
    <location>
        <begin position="664"/>
        <end position="675"/>
    </location>
</feature>
<name>A0A656QCU2_9BURK</name>